<reference evidence="16 17" key="1">
    <citation type="submission" date="2018-11" db="EMBL/GenBank/DDBJ databases">
        <title>Genome sequences of Natronomonas sp. CBA1133.</title>
        <authorList>
            <person name="Roh S.W."/>
            <person name="Cha I.-T."/>
        </authorList>
    </citation>
    <scope>NUCLEOTIDE SEQUENCE [LARGE SCALE GENOMIC DNA]</scope>
    <source>
        <strain evidence="16 17">CBA1133</strain>
    </source>
</reference>
<evidence type="ECO:0000256" key="3">
    <source>
        <dbReference type="ARBA" id="ARBA00009327"/>
    </source>
</evidence>
<protein>
    <submittedName>
        <fullName evidence="16">PGF-CTERM sorting domain-containing protein</fullName>
    </submittedName>
</protein>
<evidence type="ECO:0000259" key="15">
    <source>
        <dbReference type="Pfam" id="PF25162"/>
    </source>
</evidence>
<keyword evidence="7" id="KW-0701">S-layer</keyword>
<feature type="compositionally biased region" description="Low complexity" evidence="13">
    <location>
        <begin position="175"/>
        <end position="189"/>
    </location>
</feature>
<dbReference type="Pfam" id="PF18204">
    <property type="entry name" value="PGF-CTERM"/>
    <property type="match status" value="1"/>
</dbReference>
<evidence type="ECO:0000256" key="6">
    <source>
        <dbReference type="ARBA" id="ARBA00022525"/>
    </source>
</evidence>
<dbReference type="AlphaFoldDB" id="A0AAJ4R9B4"/>
<feature type="compositionally biased region" description="Polar residues" evidence="13">
    <location>
        <begin position="143"/>
        <end position="166"/>
    </location>
</feature>
<proteinExistence type="inferred from homology"/>
<dbReference type="GO" id="GO:0030115">
    <property type="term" value="C:S-layer"/>
    <property type="evidence" value="ECO:0007669"/>
    <property type="project" value="UniProtKB-SubCell"/>
</dbReference>
<dbReference type="Proteomes" id="UP000270581">
    <property type="component" value="Unassembled WGS sequence"/>
</dbReference>
<name>A0AAJ4R9B4_9EURY</name>
<dbReference type="InterPro" id="IPR017868">
    <property type="entry name" value="Filamin/ABP280_repeat-like"/>
</dbReference>
<evidence type="ECO:0000259" key="14">
    <source>
        <dbReference type="Pfam" id="PF18204"/>
    </source>
</evidence>
<keyword evidence="4" id="KW-1003">Cell membrane</keyword>
<comment type="caution">
    <text evidence="16">The sequence shown here is derived from an EMBL/GenBank/DDBJ whole genome shotgun (WGS) entry which is preliminary data.</text>
</comment>
<evidence type="ECO:0000256" key="1">
    <source>
        <dbReference type="ARBA" id="ARBA00004236"/>
    </source>
</evidence>
<dbReference type="EMBL" id="RJJC01000001">
    <property type="protein sequence ID" value="RNJ26908.1"/>
    <property type="molecule type" value="Genomic_DNA"/>
</dbReference>
<keyword evidence="10" id="KW-1133">Transmembrane helix</keyword>
<comment type="similarity">
    <text evidence="3">Belongs to the halobacterial S-layer protein family.</text>
</comment>
<evidence type="ECO:0000256" key="9">
    <source>
        <dbReference type="ARBA" id="ARBA00022729"/>
    </source>
</evidence>
<dbReference type="Pfam" id="PF25162">
    <property type="entry name" value="DUF7827"/>
    <property type="match status" value="1"/>
</dbReference>
<dbReference type="NCBIfam" id="NF045517">
    <property type="entry name" value="halo_surf_dom"/>
    <property type="match status" value="1"/>
</dbReference>
<evidence type="ECO:0000256" key="11">
    <source>
        <dbReference type="ARBA" id="ARBA00023136"/>
    </source>
</evidence>
<evidence type="ECO:0000256" key="5">
    <source>
        <dbReference type="ARBA" id="ARBA00022512"/>
    </source>
</evidence>
<feature type="domain" description="PGF-CTERM archaeal protein-sorting signal" evidence="14">
    <location>
        <begin position="983"/>
        <end position="1005"/>
    </location>
</feature>
<comment type="subcellular location">
    <subcellularLocation>
        <location evidence="1">Cell membrane</location>
    </subcellularLocation>
    <subcellularLocation>
        <location evidence="2">Secreted</location>
        <location evidence="2">Cell wall</location>
        <location evidence="2">S-layer</location>
    </subcellularLocation>
</comment>
<accession>A0AAJ4R9B4</accession>
<keyword evidence="17" id="KW-1185">Reference proteome</keyword>
<dbReference type="NCBIfam" id="TIGR04207">
    <property type="entry name" value="halo_sig_pep"/>
    <property type="match status" value="1"/>
</dbReference>
<keyword evidence="9" id="KW-0732">Signal</keyword>
<evidence type="ECO:0000313" key="16">
    <source>
        <dbReference type="EMBL" id="RNJ26908.1"/>
    </source>
</evidence>
<dbReference type="NCBIfam" id="TIGR04126">
    <property type="entry name" value="PGF_CTERM"/>
    <property type="match status" value="1"/>
</dbReference>
<evidence type="ECO:0000256" key="13">
    <source>
        <dbReference type="SAM" id="MobiDB-lite"/>
    </source>
</evidence>
<feature type="domain" description="DUF7827" evidence="15">
    <location>
        <begin position="486"/>
        <end position="608"/>
    </location>
</feature>
<organism evidence="16 17">
    <name type="scientific">Halosegnis longus</name>
    <dbReference type="NCBI Taxonomy" id="2216012"/>
    <lineage>
        <taxon>Archaea</taxon>
        <taxon>Methanobacteriati</taxon>
        <taxon>Methanobacteriota</taxon>
        <taxon>Stenosarchaea group</taxon>
        <taxon>Halobacteria</taxon>
        <taxon>Halobacteriales</taxon>
        <taxon>Natronomonadaceae</taxon>
        <taxon>Halosegnis</taxon>
    </lineage>
</organism>
<evidence type="ECO:0000256" key="8">
    <source>
        <dbReference type="ARBA" id="ARBA00022692"/>
    </source>
</evidence>
<keyword evidence="11" id="KW-0472">Membrane</keyword>
<keyword evidence="6" id="KW-0964">Secreted</keyword>
<dbReference type="InterPro" id="IPR026452">
    <property type="entry name" value="Surf_glycop_sig_pep"/>
</dbReference>
<gene>
    <name evidence="16" type="ORF">Nmn1133_09580</name>
</gene>
<feature type="region of interest" description="Disordered" evidence="13">
    <location>
        <begin position="924"/>
        <end position="985"/>
    </location>
</feature>
<evidence type="ECO:0000256" key="10">
    <source>
        <dbReference type="ARBA" id="ARBA00022989"/>
    </source>
</evidence>
<feature type="compositionally biased region" description="Low complexity" evidence="13">
    <location>
        <begin position="937"/>
        <end position="971"/>
    </location>
</feature>
<evidence type="ECO:0000256" key="2">
    <source>
        <dbReference type="ARBA" id="ARBA00004237"/>
    </source>
</evidence>
<keyword evidence="12" id="KW-0325">Glycoprotein</keyword>
<dbReference type="InterPro" id="IPR057149">
    <property type="entry name" value="DUF7827"/>
</dbReference>
<dbReference type="GO" id="GO:0005886">
    <property type="term" value="C:plasma membrane"/>
    <property type="evidence" value="ECO:0007669"/>
    <property type="project" value="UniProtKB-SubCell"/>
</dbReference>
<dbReference type="PROSITE" id="PS50194">
    <property type="entry name" value="FILAMIN_REPEAT"/>
    <property type="match status" value="1"/>
</dbReference>
<keyword evidence="5" id="KW-0134">Cell wall</keyword>
<sequence>MTDTNTKVRSLILTALMVVSVFGGTIAFAGAASAATGGSYTVANTAPGATTTVTAQIQSEQDAKSVGGVELDFSGASSPDFDGSFSTGSSSDYTVTVYNTDGTVKTTVSSVSLSSSNGGETVTLTFSSVTVNAGETLQVEGESFTNPSSGTYSGDIQFNPSSSGESVSDDLVVDGTTTDETGTTGPTAGSSDYSGPLGVSQAPVEFSTTSSSYTYSSTASTDTYVEVVFDREFDLSQYSFTVTDADGNDVTIDSTNKDGNAVVLGIASDLTDGATMSATDGNGDTFVDAAAITTTSTSIAEDTTAYSSDSVTAAYDGERIALISDETSESIDAFRYNSAGDVDNDFLFTRGTGTDSYVTVIDTGARDDLTAGEDYSFQFLGSSSDEERMTLRSLGLTAEATNTEISFTGDSTTVSADISSDAVNRDVTATLLDSSDEEVDSGTFTIDGDGQITADLTATEAGNYTIEVEDVGTGITTETDEISVSAVTGDVSFSETVFREDRGDVAEITIDLDNADSATVLIGGNSVSYAAAAEVTDAESGDDADGEVTLQFNTYLTNKGTPTGEGVFSAAGDDTATFVAADEVDSDITTDAATSAVLADTDYDLAAYIGGEESAVGTLIVEPRSTDSMNLWTAPSSTFGDAEAPADVYSAIEDGAVTQSDEIAAQDVLVHQIGASGVYGALQNELDKSSVSSQEAALVNLLTTDQVSQPAGETETLDTALSLSVVQTGSSPNQDPKRLALTDSVAAGAFNVVADADNETVFVNVKTDQLQFVRTDDVDPTNDYTDSETVTAAADEEFDVTFTVEQASGLTTAEDGESVSSTFTVVERAGMLNGGEDITVEAASGQEISGTTDIAPGTDVNIRARATGTSAFLKTATATVTENGTFATEFDFSGSSENTTFDVTASASPQFADGALSAEGTIGAAEATPTPTPTPEPATDTPTPEPATDTPTPEPATDTPTPEPATETPTDGGDTATETSGSQPGFGGAVAIVALAGAALIALRRGN</sequence>
<evidence type="ECO:0000256" key="4">
    <source>
        <dbReference type="ARBA" id="ARBA00022475"/>
    </source>
</evidence>
<evidence type="ECO:0000256" key="7">
    <source>
        <dbReference type="ARBA" id="ARBA00022601"/>
    </source>
</evidence>
<keyword evidence="8" id="KW-0812">Transmembrane</keyword>
<dbReference type="InterPro" id="IPR026371">
    <property type="entry name" value="PGF_CTERM"/>
</dbReference>
<feature type="region of interest" description="Disordered" evidence="13">
    <location>
        <begin position="141"/>
        <end position="199"/>
    </location>
</feature>
<evidence type="ECO:0000313" key="17">
    <source>
        <dbReference type="Proteomes" id="UP000270581"/>
    </source>
</evidence>
<evidence type="ECO:0000256" key="12">
    <source>
        <dbReference type="ARBA" id="ARBA00023180"/>
    </source>
</evidence>